<dbReference type="AlphaFoldDB" id="A0A2R4MCZ5"/>
<organism evidence="5 6">
    <name type="scientific">Maritalea myrionectae</name>
    <dbReference type="NCBI Taxonomy" id="454601"/>
    <lineage>
        <taxon>Bacteria</taxon>
        <taxon>Pseudomonadati</taxon>
        <taxon>Pseudomonadota</taxon>
        <taxon>Alphaproteobacteria</taxon>
        <taxon>Hyphomicrobiales</taxon>
        <taxon>Devosiaceae</taxon>
        <taxon>Maritalea</taxon>
    </lineage>
</organism>
<dbReference type="InterPro" id="IPR018060">
    <property type="entry name" value="HTH_AraC"/>
</dbReference>
<accession>A0A2R4MCZ5</accession>
<feature type="domain" description="HTH araC/xylS-type" evidence="4">
    <location>
        <begin position="215"/>
        <end position="312"/>
    </location>
</feature>
<evidence type="ECO:0000313" key="5">
    <source>
        <dbReference type="EMBL" id="AVX03766.1"/>
    </source>
</evidence>
<dbReference type="InterPro" id="IPR009057">
    <property type="entry name" value="Homeodomain-like_sf"/>
</dbReference>
<evidence type="ECO:0000256" key="1">
    <source>
        <dbReference type="ARBA" id="ARBA00023015"/>
    </source>
</evidence>
<dbReference type="PANTHER" id="PTHR47894">
    <property type="entry name" value="HTH-TYPE TRANSCRIPTIONAL REGULATOR GADX"/>
    <property type="match status" value="1"/>
</dbReference>
<keyword evidence="6" id="KW-1185">Reference proteome</keyword>
<keyword evidence="3" id="KW-0804">Transcription</keyword>
<keyword evidence="2" id="KW-0238">DNA-binding</keyword>
<dbReference type="GO" id="GO:0000976">
    <property type="term" value="F:transcription cis-regulatory region binding"/>
    <property type="evidence" value="ECO:0007669"/>
    <property type="project" value="TreeGrafter"/>
</dbReference>
<protein>
    <recommendedName>
        <fullName evidence="4">HTH araC/xylS-type domain-containing protein</fullName>
    </recommendedName>
</protein>
<dbReference type="SUPFAM" id="SSF46689">
    <property type="entry name" value="Homeodomain-like"/>
    <property type="match status" value="1"/>
</dbReference>
<dbReference type="PANTHER" id="PTHR47894:SF4">
    <property type="entry name" value="HTH-TYPE TRANSCRIPTIONAL REGULATOR GADX"/>
    <property type="match status" value="1"/>
</dbReference>
<dbReference type="GO" id="GO:0003700">
    <property type="term" value="F:DNA-binding transcription factor activity"/>
    <property type="evidence" value="ECO:0007669"/>
    <property type="project" value="InterPro"/>
</dbReference>
<dbReference type="SMART" id="SM00342">
    <property type="entry name" value="HTH_ARAC"/>
    <property type="match status" value="1"/>
</dbReference>
<name>A0A2R4MCZ5_9HYPH</name>
<dbReference type="PROSITE" id="PS01124">
    <property type="entry name" value="HTH_ARAC_FAMILY_2"/>
    <property type="match status" value="1"/>
</dbReference>
<proteinExistence type="predicted"/>
<dbReference type="STRING" id="1122213.GCA_000423365_01562"/>
<evidence type="ECO:0000313" key="6">
    <source>
        <dbReference type="Proteomes" id="UP000258927"/>
    </source>
</evidence>
<gene>
    <name evidence="5" type="ORF">MXMO3_01235</name>
</gene>
<dbReference type="GO" id="GO:0005829">
    <property type="term" value="C:cytosol"/>
    <property type="evidence" value="ECO:0007669"/>
    <property type="project" value="TreeGrafter"/>
</dbReference>
<dbReference type="Gene3D" id="1.10.10.60">
    <property type="entry name" value="Homeodomain-like"/>
    <property type="match status" value="1"/>
</dbReference>
<evidence type="ECO:0000256" key="2">
    <source>
        <dbReference type="ARBA" id="ARBA00023125"/>
    </source>
</evidence>
<reference evidence="5 6" key="1">
    <citation type="submission" date="2017-05" db="EMBL/GenBank/DDBJ databases">
        <title>Genome Analysis of Maritalea myrionectae HL2708#5.</title>
        <authorList>
            <consortium name="Cotde Inc.-PKNU"/>
            <person name="Jang D."/>
            <person name="Oh H.-M."/>
        </authorList>
    </citation>
    <scope>NUCLEOTIDE SEQUENCE [LARGE SCALE GENOMIC DNA]</scope>
    <source>
        <strain evidence="5 6">HL2708#5</strain>
    </source>
</reference>
<dbReference type="EMBL" id="CP021330">
    <property type="protein sequence ID" value="AVX03766.1"/>
    <property type="molecule type" value="Genomic_DNA"/>
</dbReference>
<keyword evidence="1" id="KW-0805">Transcription regulation</keyword>
<dbReference type="Proteomes" id="UP000258927">
    <property type="component" value="Chromosome"/>
</dbReference>
<dbReference type="Pfam" id="PF12833">
    <property type="entry name" value="HTH_18"/>
    <property type="match status" value="1"/>
</dbReference>
<dbReference type="KEGG" id="mmyr:MXMO3_01235"/>
<evidence type="ECO:0000259" key="4">
    <source>
        <dbReference type="PROSITE" id="PS01124"/>
    </source>
</evidence>
<evidence type="ECO:0000256" key="3">
    <source>
        <dbReference type="ARBA" id="ARBA00023163"/>
    </source>
</evidence>
<sequence>MGEAYSAYWDMWLQKGALAVHTQFDLTTKTASPLDTFDQLYEQYGGKAVFDFVAQQGAINGLDVPSLLFSSAKTPADLVHKWQQITQAQSEIRFGSKNSSADFVHLLPSGELVLSPSRIRPANLSRFGAAMLTGVMAHTLQQLSPAGVTIFEAVKAGSTRSLDNTTSRADIGFDASSDIIIRCVDAAPKDASRNKSTPYLHLNHLFNHQNHPLFRQLVHFLDQQSGGHTSIDETAFHLGLSVRTLSRRLHINGISYGSLTRFVRLRKALLLLFVGTPQMDDIAFAANYADRHHMARDFRQMVQLSPTFLRDLLQQNPV</sequence>